<feature type="transmembrane region" description="Helical" evidence="5">
    <location>
        <begin position="255"/>
        <end position="273"/>
    </location>
</feature>
<name>A0A6L5Z265_9RHOB</name>
<evidence type="ECO:0000313" key="7">
    <source>
        <dbReference type="Proteomes" id="UP000474957"/>
    </source>
</evidence>
<dbReference type="GO" id="GO:0022857">
    <property type="term" value="F:transmembrane transporter activity"/>
    <property type="evidence" value="ECO:0007669"/>
    <property type="project" value="InterPro"/>
</dbReference>
<feature type="transmembrane region" description="Helical" evidence="5">
    <location>
        <begin position="146"/>
        <end position="167"/>
    </location>
</feature>
<dbReference type="Pfam" id="PF07690">
    <property type="entry name" value="MFS_1"/>
    <property type="match status" value="1"/>
</dbReference>
<dbReference type="InterPro" id="IPR011701">
    <property type="entry name" value="MFS"/>
</dbReference>
<evidence type="ECO:0000256" key="4">
    <source>
        <dbReference type="ARBA" id="ARBA00023136"/>
    </source>
</evidence>
<feature type="transmembrane region" description="Helical" evidence="5">
    <location>
        <begin position="188"/>
        <end position="217"/>
    </location>
</feature>
<dbReference type="GO" id="GO:0016020">
    <property type="term" value="C:membrane"/>
    <property type="evidence" value="ECO:0007669"/>
    <property type="project" value="UniProtKB-SubCell"/>
</dbReference>
<feature type="transmembrane region" description="Helical" evidence="5">
    <location>
        <begin position="223"/>
        <end position="243"/>
    </location>
</feature>
<protein>
    <submittedName>
        <fullName evidence="6">MFS transporter</fullName>
    </submittedName>
</protein>
<feature type="transmembrane region" description="Helical" evidence="5">
    <location>
        <begin position="84"/>
        <end position="106"/>
    </location>
</feature>
<reference evidence="6 7" key="1">
    <citation type="submission" date="2019-10" db="EMBL/GenBank/DDBJ databases">
        <title>Cognatihalovulum marinum gen. nov. sp. nov., a new member of the family Rhodobacteraceae isolated from deep seawater of the Northwest Indian Ocean.</title>
        <authorList>
            <person name="Ruan C."/>
            <person name="Wang J."/>
            <person name="Zheng X."/>
            <person name="Song L."/>
            <person name="Zhu Y."/>
            <person name="Huang Y."/>
            <person name="Lu Z."/>
            <person name="Du W."/>
            <person name="Huang L."/>
            <person name="Dai X."/>
        </authorList>
    </citation>
    <scope>NUCLEOTIDE SEQUENCE [LARGE SCALE GENOMIC DNA]</scope>
    <source>
        <strain evidence="6 7">2CG4</strain>
    </source>
</reference>
<dbReference type="PANTHER" id="PTHR23514:SF13">
    <property type="entry name" value="INNER MEMBRANE PROTEIN YBJJ"/>
    <property type="match status" value="1"/>
</dbReference>
<dbReference type="Proteomes" id="UP000474957">
    <property type="component" value="Unassembled WGS sequence"/>
</dbReference>
<evidence type="ECO:0000313" key="6">
    <source>
        <dbReference type="EMBL" id="MSU90132.1"/>
    </source>
</evidence>
<dbReference type="InterPro" id="IPR051788">
    <property type="entry name" value="MFS_Transporter"/>
</dbReference>
<dbReference type="Gene3D" id="1.20.1250.20">
    <property type="entry name" value="MFS general substrate transporter like domains"/>
    <property type="match status" value="2"/>
</dbReference>
<keyword evidence="2 5" id="KW-0812">Transmembrane</keyword>
<sequence>MFALNGALFGIWASRIPAVAERHALGPGALGLLLLMMAAGAICAFPLAGRGADRLGAYRLTWGLAVVYTATLALLALAPGPRTLGAALFLFGAAHGAMDVAMNAWAGEVERRLRRPCMSFFHAMFSLGAGLGAGSGFLAARAGLGIAPHFLLAGALLAAAALALARIEWRAEPRRAAPGRVFALPKGPLAAVGFVAFCAALGEGAMADWSAIFIVLTTGATEAAAALGYAAFSVAMVAMRLAGDRVIARAGAVRAARGAGLLAATGVALAVLLPGYGAALAGFALMGLGYAVVMPLAFSRAANDPQVPPGTAIASVATLGYGGILLGPPVIGFAAEATSLPVAFGLLLVLALAIAALAPAMRPRALAQPA</sequence>
<accession>A0A6L5Z265</accession>
<gene>
    <name evidence="6" type="ORF">GE300_10970</name>
</gene>
<evidence type="ECO:0000256" key="3">
    <source>
        <dbReference type="ARBA" id="ARBA00022989"/>
    </source>
</evidence>
<dbReference type="AlphaFoldDB" id="A0A6L5Z265"/>
<feature type="transmembrane region" description="Helical" evidence="5">
    <location>
        <begin position="60"/>
        <end position="78"/>
    </location>
</feature>
<proteinExistence type="predicted"/>
<dbReference type="InterPro" id="IPR036259">
    <property type="entry name" value="MFS_trans_sf"/>
</dbReference>
<keyword evidence="7" id="KW-1185">Reference proteome</keyword>
<comment type="caution">
    <text evidence="6">The sequence shown here is derived from an EMBL/GenBank/DDBJ whole genome shotgun (WGS) entry which is preliminary data.</text>
</comment>
<feature type="transmembrane region" description="Helical" evidence="5">
    <location>
        <begin position="118"/>
        <end position="140"/>
    </location>
</feature>
<feature type="transmembrane region" description="Helical" evidence="5">
    <location>
        <begin position="279"/>
        <end position="298"/>
    </location>
</feature>
<keyword evidence="4 5" id="KW-0472">Membrane</keyword>
<dbReference type="SUPFAM" id="SSF103473">
    <property type="entry name" value="MFS general substrate transporter"/>
    <property type="match status" value="1"/>
</dbReference>
<keyword evidence="3 5" id="KW-1133">Transmembrane helix</keyword>
<organism evidence="6 7">
    <name type="scientific">Halovulum marinum</name>
    <dbReference type="NCBI Taxonomy" id="2662447"/>
    <lineage>
        <taxon>Bacteria</taxon>
        <taxon>Pseudomonadati</taxon>
        <taxon>Pseudomonadota</taxon>
        <taxon>Alphaproteobacteria</taxon>
        <taxon>Rhodobacterales</taxon>
        <taxon>Paracoccaceae</taxon>
        <taxon>Halovulum</taxon>
    </lineage>
</organism>
<feature type="transmembrane region" description="Helical" evidence="5">
    <location>
        <begin position="340"/>
        <end position="360"/>
    </location>
</feature>
<comment type="subcellular location">
    <subcellularLocation>
        <location evidence="1">Membrane</location>
        <topology evidence="1">Multi-pass membrane protein</topology>
    </subcellularLocation>
</comment>
<dbReference type="EMBL" id="WIND01000007">
    <property type="protein sequence ID" value="MSU90132.1"/>
    <property type="molecule type" value="Genomic_DNA"/>
</dbReference>
<dbReference type="CDD" id="cd17393">
    <property type="entry name" value="MFS_MosC_like"/>
    <property type="match status" value="1"/>
</dbReference>
<feature type="transmembrane region" description="Helical" evidence="5">
    <location>
        <begin position="28"/>
        <end position="48"/>
    </location>
</feature>
<feature type="transmembrane region" description="Helical" evidence="5">
    <location>
        <begin position="310"/>
        <end position="334"/>
    </location>
</feature>
<evidence type="ECO:0000256" key="2">
    <source>
        <dbReference type="ARBA" id="ARBA00022692"/>
    </source>
</evidence>
<dbReference type="PANTHER" id="PTHR23514">
    <property type="entry name" value="BYPASS OF STOP CODON PROTEIN 6"/>
    <property type="match status" value="1"/>
</dbReference>
<evidence type="ECO:0000256" key="1">
    <source>
        <dbReference type="ARBA" id="ARBA00004141"/>
    </source>
</evidence>
<evidence type="ECO:0000256" key="5">
    <source>
        <dbReference type="SAM" id="Phobius"/>
    </source>
</evidence>